<keyword evidence="2" id="KW-0812">Transmembrane</keyword>
<proteinExistence type="predicted"/>
<sequence length="332" mass="37345">MPTEIPDPKTGGCGPELSSLLTRDFWLQKKVWVPASVLLIIGVILTVALVPPSFSYVGYNELAFKKNTISNKVDNSTVYENGRYFWGVSVEPLTFPSKYQLIAYKGNDLLIFSTIGTEFPIEVDVYWKFANENLAKIFGKFGKDYNKPFTDKIKASIKNTAPKFTVDQYITNRSYIAETMLNDINTDLSEVHLHINPHKFLLKRIDFPSNIKDKFLRTAVQALENAKALLQQEVELINKETEELIEEIQANITIVNQLAKAQADAIIKSAEADASKIIQEATGDGINYLFEQLNVTNPMDRDKMFQILTILDNENDPKVLIGELGALLTVST</sequence>
<gene>
    <name evidence="4" type="ORF">LCGC14_2677930</name>
</gene>
<comment type="caution">
    <text evidence="4">The sequence shown here is derived from an EMBL/GenBank/DDBJ whole genome shotgun (WGS) entry which is preliminary data.</text>
</comment>
<feature type="transmembrane region" description="Helical" evidence="2">
    <location>
        <begin position="31"/>
        <end position="50"/>
    </location>
</feature>
<keyword evidence="2" id="KW-0472">Membrane</keyword>
<dbReference type="Pfam" id="PF01145">
    <property type="entry name" value="Band_7"/>
    <property type="match status" value="1"/>
</dbReference>
<evidence type="ECO:0000256" key="1">
    <source>
        <dbReference type="SAM" id="Coils"/>
    </source>
</evidence>
<dbReference type="SUPFAM" id="SSF117892">
    <property type="entry name" value="Band 7/SPFH domain"/>
    <property type="match status" value="1"/>
</dbReference>
<keyword evidence="1" id="KW-0175">Coiled coil</keyword>
<protein>
    <recommendedName>
        <fullName evidence="3">Band 7 domain-containing protein</fullName>
    </recommendedName>
</protein>
<dbReference type="InterPro" id="IPR036013">
    <property type="entry name" value="Band_7/SPFH_dom_sf"/>
</dbReference>
<evidence type="ECO:0000259" key="3">
    <source>
        <dbReference type="Pfam" id="PF01145"/>
    </source>
</evidence>
<name>A0A0F8ZM93_9ZZZZ</name>
<dbReference type="Gene3D" id="3.30.479.30">
    <property type="entry name" value="Band 7 domain"/>
    <property type="match status" value="1"/>
</dbReference>
<dbReference type="InterPro" id="IPR001107">
    <property type="entry name" value="Band_7"/>
</dbReference>
<feature type="coiled-coil region" evidence="1">
    <location>
        <begin position="220"/>
        <end position="258"/>
    </location>
</feature>
<evidence type="ECO:0000313" key="4">
    <source>
        <dbReference type="EMBL" id="KKK94927.1"/>
    </source>
</evidence>
<reference evidence="4" key="1">
    <citation type="journal article" date="2015" name="Nature">
        <title>Complex archaea that bridge the gap between prokaryotes and eukaryotes.</title>
        <authorList>
            <person name="Spang A."/>
            <person name="Saw J.H."/>
            <person name="Jorgensen S.L."/>
            <person name="Zaremba-Niedzwiedzka K."/>
            <person name="Martijn J."/>
            <person name="Lind A.E."/>
            <person name="van Eijk R."/>
            <person name="Schleper C."/>
            <person name="Guy L."/>
            <person name="Ettema T.J."/>
        </authorList>
    </citation>
    <scope>NUCLEOTIDE SEQUENCE</scope>
</reference>
<dbReference type="AlphaFoldDB" id="A0A0F8ZM93"/>
<dbReference type="EMBL" id="LAZR01047135">
    <property type="protein sequence ID" value="KKK94927.1"/>
    <property type="molecule type" value="Genomic_DNA"/>
</dbReference>
<feature type="domain" description="Band 7" evidence="3">
    <location>
        <begin position="77"/>
        <end position="233"/>
    </location>
</feature>
<organism evidence="4">
    <name type="scientific">marine sediment metagenome</name>
    <dbReference type="NCBI Taxonomy" id="412755"/>
    <lineage>
        <taxon>unclassified sequences</taxon>
        <taxon>metagenomes</taxon>
        <taxon>ecological metagenomes</taxon>
    </lineage>
</organism>
<accession>A0A0F8ZM93</accession>
<keyword evidence="2" id="KW-1133">Transmembrane helix</keyword>
<evidence type="ECO:0000256" key="2">
    <source>
        <dbReference type="SAM" id="Phobius"/>
    </source>
</evidence>